<dbReference type="InterPro" id="IPR024744">
    <property type="entry name" value="CSS-motif_dom"/>
</dbReference>
<dbReference type="PANTHER" id="PTHR33121">
    <property type="entry name" value="CYCLIC DI-GMP PHOSPHODIESTERASE PDEF"/>
    <property type="match status" value="1"/>
</dbReference>
<comment type="catalytic activity">
    <reaction evidence="9">
        <text>3',3'-c-di-GMP + H2O = 5'-phosphoguanylyl(3'-&gt;5')guanosine + H(+)</text>
        <dbReference type="Rhea" id="RHEA:24902"/>
        <dbReference type="ChEBI" id="CHEBI:15377"/>
        <dbReference type="ChEBI" id="CHEBI:15378"/>
        <dbReference type="ChEBI" id="CHEBI:58754"/>
        <dbReference type="ChEBI" id="CHEBI:58805"/>
        <dbReference type="EC" id="3.1.4.52"/>
    </reaction>
</comment>
<dbReference type="SMART" id="SM00052">
    <property type="entry name" value="EAL"/>
    <property type="match status" value="1"/>
</dbReference>
<feature type="transmembrane region" description="Helical" evidence="10">
    <location>
        <begin position="38"/>
        <end position="62"/>
    </location>
</feature>
<proteinExistence type="predicted"/>
<evidence type="ECO:0000256" key="9">
    <source>
        <dbReference type="ARBA" id="ARBA00034290"/>
    </source>
</evidence>
<evidence type="ECO:0000256" key="10">
    <source>
        <dbReference type="SAM" id="Phobius"/>
    </source>
</evidence>
<comment type="subcellular location">
    <subcellularLocation>
        <location evidence="1">Cell membrane</location>
        <topology evidence="1">Multi-pass membrane protein</topology>
    </subcellularLocation>
</comment>
<dbReference type="Pfam" id="PF00563">
    <property type="entry name" value="EAL"/>
    <property type="match status" value="1"/>
</dbReference>
<keyword evidence="4" id="KW-0973">c-di-GMP</keyword>
<evidence type="ECO:0000313" key="12">
    <source>
        <dbReference type="EMBL" id="TND55008.1"/>
    </source>
</evidence>
<dbReference type="InterPro" id="IPR035919">
    <property type="entry name" value="EAL_sf"/>
</dbReference>
<evidence type="ECO:0000313" key="13">
    <source>
        <dbReference type="Proteomes" id="UP000796104"/>
    </source>
</evidence>
<dbReference type="EC" id="3.1.4.52" evidence="2"/>
<evidence type="ECO:0000256" key="1">
    <source>
        <dbReference type="ARBA" id="ARBA00004651"/>
    </source>
</evidence>
<dbReference type="PANTHER" id="PTHR33121:SF80">
    <property type="entry name" value="CYCLIC DI-GMP PHOSPHODIESTERASE PDEL"/>
    <property type="match status" value="1"/>
</dbReference>
<organism evidence="12 13">
    <name type="scientific">Aeromonas veronii</name>
    <dbReference type="NCBI Taxonomy" id="654"/>
    <lineage>
        <taxon>Bacteria</taxon>
        <taxon>Pseudomonadati</taxon>
        <taxon>Pseudomonadota</taxon>
        <taxon>Gammaproteobacteria</taxon>
        <taxon>Aeromonadales</taxon>
        <taxon>Aeromonadaceae</taxon>
        <taxon>Aeromonas</taxon>
    </lineage>
</organism>
<evidence type="ECO:0000256" key="3">
    <source>
        <dbReference type="ARBA" id="ARBA00022475"/>
    </source>
</evidence>
<keyword evidence="3" id="KW-1003">Cell membrane</keyword>
<gene>
    <name evidence="12" type="ORF">CF123_07060</name>
</gene>
<evidence type="ECO:0000256" key="2">
    <source>
        <dbReference type="ARBA" id="ARBA00012282"/>
    </source>
</evidence>
<evidence type="ECO:0000256" key="7">
    <source>
        <dbReference type="ARBA" id="ARBA00022989"/>
    </source>
</evidence>
<keyword evidence="5 10" id="KW-0812">Transmembrane</keyword>
<keyword evidence="8 10" id="KW-0472">Membrane</keyword>
<dbReference type="CDD" id="cd01948">
    <property type="entry name" value="EAL"/>
    <property type="match status" value="1"/>
</dbReference>
<dbReference type="InterPro" id="IPR001633">
    <property type="entry name" value="EAL_dom"/>
</dbReference>
<keyword evidence="7 10" id="KW-1133">Transmembrane helix</keyword>
<dbReference type="EMBL" id="PDXJ01000008">
    <property type="protein sequence ID" value="TND55008.1"/>
    <property type="molecule type" value="Genomic_DNA"/>
</dbReference>
<dbReference type="PROSITE" id="PS50883">
    <property type="entry name" value="EAL"/>
    <property type="match status" value="1"/>
</dbReference>
<evidence type="ECO:0000259" key="11">
    <source>
        <dbReference type="PROSITE" id="PS50883"/>
    </source>
</evidence>
<dbReference type="AlphaFoldDB" id="A0AAX2UUQ6"/>
<dbReference type="GO" id="GO:0071111">
    <property type="term" value="F:cyclic-guanylate-specific phosphodiesterase activity"/>
    <property type="evidence" value="ECO:0007669"/>
    <property type="project" value="UniProtKB-EC"/>
</dbReference>
<dbReference type="Proteomes" id="UP000796104">
    <property type="component" value="Unassembled WGS sequence"/>
</dbReference>
<reference evidence="12" key="2">
    <citation type="journal article" date="2019" name="PLoS ONE">
        <title>Identification and characterization of putative Aeromonas spp. T3SS effectors.</title>
        <authorList>
            <person name="Rangel L.T."/>
            <person name="Marden J."/>
            <person name="Colston S."/>
            <person name="Setubal J.C."/>
            <person name="Graf J."/>
            <person name="Gogarten J.P."/>
        </authorList>
    </citation>
    <scope>NUCLEOTIDE SEQUENCE</scope>
    <source>
        <strain evidence="12">BAQ071013-135</strain>
    </source>
</reference>
<dbReference type="Pfam" id="PF12792">
    <property type="entry name" value="CSS-motif"/>
    <property type="match status" value="1"/>
</dbReference>
<name>A0AAX2UUQ6_AERVE</name>
<evidence type="ECO:0000256" key="6">
    <source>
        <dbReference type="ARBA" id="ARBA00022801"/>
    </source>
</evidence>
<evidence type="ECO:0000256" key="4">
    <source>
        <dbReference type="ARBA" id="ARBA00022636"/>
    </source>
</evidence>
<comment type="caution">
    <text evidence="12">The sequence shown here is derived from an EMBL/GenBank/DDBJ whole genome shotgun (WGS) entry which is preliminary data.</text>
</comment>
<evidence type="ECO:0000256" key="8">
    <source>
        <dbReference type="ARBA" id="ARBA00023136"/>
    </source>
</evidence>
<dbReference type="SUPFAM" id="SSF141868">
    <property type="entry name" value="EAL domain-like"/>
    <property type="match status" value="1"/>
</dbReference>
<dbReference type="Gene3D" id="3.20.20.450">
    <property type="entry name" value="EAL domain"/>
    <property type="match status" value="1"/>
</dbReference>
<dbReference type="InterPro" id="IPR050706">
    <property type="entry name" value="Cyclic-di-GMP_PDE-like"/>
</dbReference>
<sequence length="543" mass="61220">MNNRYYGDPFRLSTEAVTHYPSIKEAAMPFRRLKLRQLYSRILLALLMGGGILLLGVVAVIWQTVTETERDADSRLQHARVMFERSIGHAQQAAINVKGMLGHSCKEAAQLLREQVATVPYVRSANLAVGSHIYCTSLYGDYDGPFNPDRYVDGRLQLLPGNEVTPDRPLIVLRHETDKGSVLIGVDGYYLRNTLEISSKNSPMALVVGQRALFGSGQVGAAPSPTEEGYIALASADFPYQVVTRVTVHDYWSHAWRYSRYTLFLSPLLALLIGFGTFRLMGRSSSPAEELKRALIEEEFIPYLQPVVSGEDEQWRGCEVLMRWQHPKQGMISPDRFIPLAEDSGLIVPMTSLLMAQVRDHFSPYARKLPAKFHFCFNISAKHFQDLDLLADCKAFLDAFKDNPVDLGLELTERELLVADETTAQMFAELRKLGVLISIDDFGTGHSSLTYLQQFQVDAIKIDRSFVEMIGTDALSSHIVENVIDLAKRLELILIAEGVEKQSQADYLRARHVDYLQGYRYSRPIPMKQFCKTLFGRMVEWGA</sequence>
<evidence type="ECO:0000256" key="5">
    <source>
        <dbReference type="ARBA" id="ARBA00022692"/>
    </source>
</evidence>
<reference evidence="12" key="1">
    <citation type="submission" date="2017-10" db="EMBL/GenBank/DDBJ databases">
        <authorList>
            <person name="Colston S.M."/>
            <person name="Graf J."/>
        </authorList>
    </citation>
    <scope>NUCLEOTIDE SEQUENCE</scope>
    <source>
        <strain evidence="12">BAQ071013-135</strain>
    </source>
</reference>
<keyword evidence="6" id="KW-0378">Hydrolase</keyword>
<dbReference type="FunFam" id="3.20.20.450:FF:000001">
    <property type="entry name" value="Cyclic di-GMP phosphodiesterase yahA"/>
    <property type="match status" value="1"/>
</dbReference>
<accession>A0AAX2UUQ6</accession>
<dbReference type="GO" id="GO:0005886">
    <property type="term" value="C:plasma membrane"/>
    <property type="evidence" value="ECO:0007669"/>
    <property type="project" value="UniProtKB-SubCell"/>
</dbReference>
<protein>
    <recommendedName>
        <fullName evidence="2">cyclic-guanylate-specific phosphodiesterase</fullName>
        <ecNumber evidence="2">3.1.4.52</ecNumber>
    </recommendedName>
</protein>
<feature type="domain" description="EAL" evidence="11">
    <location>
        <begin position="284"/>
        <end position="538"/>
    </location>
</feature>